<accession>A0ABY6LRE9</accession>
<organism evidence="1 2">
    <name type="scientific">Cordylochernes scorpioides</name>
    <dbReference type="NCBI Taxonomy" id="51811"/>
    <lineage>
        <taxon>Eukaryota</taxon>
        <taxon>Metazoa</taxon>
        <taxon>Ecdysozoa</taxon>
        <taxon>Arthropoda</taxon>
        <taxon>Chelicerata</taxon>
        <taxon>Arachnida</taxon>
        <taxon>Pseudoscorpiones</taxon>
        <taxon>Cheliferoidea</taxon>
        <taxon>Chernetidae</taxon>
        <taxon>Cordylochernes</taxon>
    </lineage>
</organism>
<sequence length="85" mass="9277">MKLKGSKFGNIDMIQAESKATLRNLSKTLLGQRDKEIEELHSKIAEVMAVMPVTAAGTYPLMAYGAPPKFLPEDKLQSTLDPNAS</sequence>
<evidence type="ECO:0000313" key="2">
    <source>
        <dbReference type="Proteomes" id="UP001235939"/>
    </source>
</evidence>
<proteinExistence type="predicted"/>
<name>A0ABY6LRE9_9ARAC</name>
<reference evidence="1 2" key="1">
    <citation type="submission" date="2022-03" db="EMBL/GenBank/DDBJ databases">
        <title>A chromosomal length assembly of Cordylochernes scorpioides.</title>
        <authorList>
            <person name="Zeh D."/>
            <person name="Zeh J."/>
        </authorList>
    </citation>
    <scope>NUCLEOTIDE SEQUENCE [LARGE SCALE GENOMIC DNA]</scope>
    <source>
        <strain evidence="1">IN4F17</strain>
        <tissue evidence="1">Whole Body</tissue>
    </source>
</reference>
<keyword evidence="2" id="KW-1185">Reference proteome</keyword>
<protein>
    <submittedName>
        <fullName evidence="1">Uncharacterized protein</fullName>
    </submittedName>
</protein>
<dbReference type="Proteomes" id="UP001235939">
    <property type="component" value="Chromosome 22"/>
</dbReference>
<gene>
    <name evidence="1" type="ORF">LAZ67_22002397</name>
</gene>
<dbReference type="EMBL" id="CP092884">
    <property type="protein sequence ID" value="UYV83134.1"/>
    <property type="molecule type" value="Genomic_DNA"/>
</dbReference>
<feature type="non-terminal residue" evidence="1">
    <location>
        <position position="1"/>
    </location>
</feature>
<evidence type="ECO:0000313" key="1">
    <source>
        <dbReference type="EMBL" id="UYV83134.1"/>
    </source>
</evidence>